<dbReference type="PIRSF" id="PIRSF028451">
    <property type="entry name" value="UCP028451"/>
    <property type="match status" value="1"/>
</dbReference>
<dbReference type="Pfam" id="PF09365">
    <property type="entry name" value="DUF2461"/>
    <property type="match status" value="1"/>
</dbReference>
<dbReference type="PANTHER" id="PTHR36452">
    <property type="entry name" value="CHROMOSOME 12, WHOLE GENOME SHOTGUN SEQUENCE"/>
    <property type="match status" value="1"/>
</dbReference>
<proteinExistence type="predicted"/>
<protein>
    <recommendedName>
        <fullName evidence="3">TIGR02453 family protein</fullName>
    </recommendedName>
</protein>
<sequence length="243" mass="28881">MFTGFEKECFVFLQNLQQHNSKEWFEEHRRVYEGKLLTPFRSLVEALGEPMQQIDKYIETRPAIGKTISQMRRDTRFSHDKSLYRNNIWLTFKRPKKNWTDAPAYFFEFGPDWWHYGLGYYSASPATMGLFRDRLLQFPHEFQEATDAIPKGFLVHAESYKRQAIPETLPPELTPWYVRKSFYIASRSTNMTPLSLPDLPLRLLKGFKQLSKMYRFLVAIEDAKQEQKQLNPAVAYERDAFDR</sequence>
<dbReference type="PANTHER" id="PTHR36452:SF1">
    <property type="entry name" value="DUF2461 DOMAIN-CONTAINING PROTEIN"/>
    <property type="match status" value="1"/>
</dbReference>
<dbReference type="InterPro" id="IPR015996">
    <property type="entry name" value="UCP028451"/>
</dbReference>
<dbReference type="EMBL" id="BLVO01000004">
    <property type="protein sequence ID" value="GFM32083.1"/>
    <property type="molecule type" value="Genomic_DNA"/>
</dbReference>
<dbReference type="Proteomes" id="UP000503840">
    <property type="component" value="Unassembled WGS sequence"/>
</dbReference>
<dbReference type="AlphaFoldDB" id="A0A7J0BEE6"/>
<evidence type="ECO:0008006" key="3">
    <source>
        <dbReference type="Google" id="ProtNLM"/>
    </source>
</evidence>
<dbReference type="RefSeq" id="WP_174403755.1">
    <property type="nucleotide sequence ID" value="NZ_BLVO01000004.1"/>
</dbReference>
<reference evidence="1 2" key="1">
    <citation type="submission" date="2020-05" db="EMBL/GenBank/DDBJ databases">
        <title>Draft genome sequence of Desulfovibrio sp. strain HN2T.</title>
        <authorList>
            <person name="Ueno A."/>
            <person name="Tamazawa S."/>
            <person name="Tamamura S."/>
            <person name="Murakami T."/>
            <person name="Kiyama T."/>
            <person name="Inomata H."/>
            <person name="Amano Y."/>
            <person name="Miyakawa K."/>
            <person name="Tamaki H."/>
            <person name="Naganuma T."/>
            <person name="Kaneko K."/>
        </authorList>
    </citation>
    <scope>NUCLEOTIDE SEQUENCE [LARGE SCALE GENOMIC DNA]</scope>
    <source>
        <strain evidence="1 2">HN2</strain>
    </source>
</reference>
<evidence type="ECO:0000313" key="2">
    <source>
        <dbReference type="Proteomes" id="UP000503840"/>
    </source>
</evidence>
<keyword evidence="2" id="KW-1185">Reference proteome</keyword>
<gene>
    <name evidence="1" type="ORF">DSM101010T_04480</name>
</gene>
<dbReference type="InterPro" id="IPR012808">
    <property type="entry name" value="CHP02453"/>
</dbReference>
<organism evidence="1 2">
    <name type="scientific">Desulfovibrio subterraneus</name>
    <dbReference type="NCBI Taxonomy" id="2718620"/>
    <lineage>
        <taxon>Bacteria</taxon>
        <taxon>Pseudomonadati</taxon>
        <taxon>Thermodesulfobacteriota</taxon>
        <taxon>Desulfovibrionia</taxon>
        <taxon>Desulfovibrionales</taxon>
        <taxon>Desulfovibrionaceae</taxon>
        <taxon>Desulfovibrio</taxon>
    </lineage>
</organism>
<name>A0A7J0BEE6_9BACT</name>
<comment type="caution">
    <text evidence="1">The sequence shown here is derived from an EMBL/GenBank/DDBJ whole genome shotgun (WGS) entry which is preliminary data.</text>
</comment>
<accession>A0A7J0BEE6</accession>
<evidence type="ECO:0000313" key="1">
    <source>
        <dbReference type="EMBL" id="GFM32083.1"/>
    </source>
</evidence>